<reference evidence="9 10" key="1">
    <citation type="submission" date="2019-12" db="EMBL/GenBank/DDBJ databases">
        <authorList>
            <person name="Shi Y."/>
        </authorList>
    </citation>
    <scope>NUCLEOTIDE SEQUENCE [LARGE SCALE GENOMIC DNA]</scope>
    <source>
        <strain evidence="9 10">JCM 17929</strain>
    </source>
</reference>
<sequence length="324" mass="33820">MVATSLVLAALAVALAWPVPVLLARARWPARAPATALVLWQAIALAGGLSMLGALVTFGLAPFGPDLVSSGISLSAQFQGHDLGRAFGPLQVLALAGALLLGGHLLLNLLVTVVRAERERRRHAQLVLLLSTPLPDAPGTRLLDDPAPVAYCLPGAFTTLTVLSVGLVSLLEEDELAAVVEHERAHADQRHDIVLVLFRAWKASLPWFPIARRAQREVGLLVEMLADDHARRTVDDDVLARAIALVSAGGPGLAFHAAGADDPVRPSGAAPGRTLADEARDRILRLAVPPLPPGRTAAVIGAATALVVVPTLLLLGPGLGRLLV</sequence>
<comment type="cofactor">
    <cofactor evidence="6">
        <name>Zn(2+)</name>
        <dbReference type="ChEBI" id="CHEBI:29105"/>
    </cofactor>
    <text evidence="6">Binds 1 zinc ion per subunit.</text>
</comment>
<evidence type="ECO:0000313" key="10">
    <source>
        <dbReference type="Proteomes" id="UP000436989"/>
    </source>
</evidence>
<dbReference type="PANTHER" id="PTHR34978">
    <property type="entry name" value="POSSIBLE SENSOR-TRANSDUCER PROTEIN BLAR"/>
    <property type="match status" value="1"/>
</dbReference>
<protein>
    <submittedName>
        <fullName evidence="9">M48 family metalloprotease</fullName>
    </submittedName>
</protein>
<dbReference type="Pfam" id="PF01435">
    <property type="entry name" value="Peptidase_M48"/>
    <property type="match status" value="1"/>
</dbReference>
<evidence type="ECO:0000256" key="3">
    <source>
        <dbReference type="ARBA" id="ARBA00022801"/>
    </source>
</evidence>
<dbReference type="PANTHER" id="PTHR34978:SF3">
    <property type="entry name" value="SLR0241 PROTEIN"/>
    <property type="match status" value="1"/>
</dbReference>
<evidence type="ECO:0000256" key="4">
    <source>
        <dbReference type="ARBA" id="ARBA00022833"/>
    </source>
</evidence>
<dbReference type="InterPro" id="IPR001915">
    <property type="entry name" value="Peptidase_M48"/>
</dbReference>
<dbReference type="GO" id="GO:0006508">
    <property type="term" value="P:proteolysis"/>
    <property type="evidence" value="ECO:0007669"/>
    <property type="project" value="UniProtKB-KW"/>
</dbReference>
<dbReference type="EMBL" id="WOGU01000005">
    <property type="protein sequence ID" value="MUN63105.1"/>
    <property type="molecule type" value="Genomic_DNA"/>
</dbReference>
<keyword evidence="4 6" id="KW-0862">Zinc</keyword>
<keyword evidence="1 6" id="KW-0645">Protease</keyword>
<evidence type="ECO:0000256" key="6">
    <source>
        <dbReference type="RuleBase" id="RU003983"/>
    </source>
</evidence>
<dbReference type="GO" id="GO:0046872">
    <property type="term" value="F:metal ion binding"/>
    <property type="evidence" value="ECO:0007669"/>
    <property type="project" value="UniProtKB-KW"/>
</dbReference>
<feature type="transmembrane region" description="Helical" evidence="7">
    <location>
        <begin position="6"/>
        <end position="24"/>
    </location>
</feature>
<feature type="transmembrane region" description="Helical" evidence="7">
    <location>
        <begin position="36"/>
        <end position="61"/>
    </location>
</feature>
<evidence type="ECO:0000256" key="1">
    <source>
        <dbReference type="ARBA" id="ARBA00022670"/>
    </source>
</evidence>
<name>A0A6N8GQ85_9MICC</name>
<proteinExistence type="inferred from homology"/>
<evidence type="ECO:0000256" key="5">
    <source>
        <dbReference type="ARBA" id="ARBA00023049"/>
    </source>
</evidence>
<evidence type="ECO:0000256" key="7">
    <source>
        <dbReference type="SAM" id="Phobius"/>
    </source>
</evidence>
<feature type="domain" description="Peptidase M48" evidence="8">
    <location>
        <begin position="141"/>
        <end position="198"/>
    </location>
</feature>
<feature type="transmembrane region" description="Helical" evidence="7">
    <location>
        <begin position="296"/>
        <end position="315"/>
    </location>
</feature>
<keyword evidence="3 6" id="KW-0378">Hydrolase</keyword>
<evidence type="ECO:0000313" key="9">
    <source>
        <dbReference type="EMBL" id="MUN63105.1"/>
    </source>
</evidence>
<keyword evidence="10" id="KW-1185">Reference proteome</keyword>
<keyword evidence="7" id="KW-0812">Transmembrane</keyword>
<dbReference type="InterPro" id="IPR052173">
    <property type="entry name" value="Beta-lactam_resp_regulator"/>
</dbReference>
<gene>
    <name evidence="9" type="ORF">GMA12_08120</name>
</gene>
<comment type="caution">
    <text evidence="9">The sequence shown here is derived from an EMBL/GenBank/DDBJ whole genome shotgun (WGS) entry which is preliminary data.</text>
</comment>
<dbReference type="Proteomes" id="UP000436989">
    <property type="component" value="Unassembled WGS sequence"/>
</dbReference>
<dbReference type="Gene3D" id="3.30.2010.10">
    <property type="entry name" value="Metalloproteases ('zincins'), catalytic domain"/>
    <property type="match status" value="1"/>
</dbReference>
<keyword evidence="7" id="KW-0472">Membrane</keyword>
<feature type="transmembrane region" description="Helical" evidence="7">
    <location>
        <begin position="238"/>
        <end position="258"/>
    </location>
</feature>
<dbReference type="GO" id="GO:0004222">
    <property type="term" value="F:metalloendopeptidase activity"/>
    <property type="evidence" value="ECO:0007669"/>
    <property type="project" value="InterPro"/>
</dbReference>
<accession>A0A6N8GQ85</accession>
<evidence type="ECO:0000259" key="8">
    <source>
        <dbReference type="Pfam" id="PF01435"/>
    </source>
</evidence>
<keyword evidence="7" id="KW-1133">Transmembrane helix</keyword>
<comment type="similarity">
    <text evidence="6">Belongs to the peptidase M48 family.</text>
</comment>
<keyword evidence="2" id="KW-0479">Metal-binding</keyword>
<dbReference type="RefSeq" id="WP_162459627.1">
    <property type="nucleotide sequence ID" value="NZ_WOGU01000005.1"/>
</dbReference>
<keyword evidence="5 6" id="KW-0482">Metalloprotease</keyword>
<dbReference type="AlphaFoldDB" id="A0A6N8GQ85"/>
<organism evidence="9 10">
    <name type="scientific">Kocuria sediminis</name>
    <dbReference type="NCBI Taxonomy" id="1038857"/>
    <lineage>
        <taxon>Bacteria</taxon>
        <taxon>Bacillati</taxon>
        <taxon>Actinomycetota</taxon>
        <taxon>Actinomycetes</taxon>
        <taxon>Micrococcales</taxon>
        <taxon>Micrococcaceae</taxon>
        <taxon>Kocuria</taxon>
    </lineage>
</organism>
<evidence type="ECO:0000256" key="2">
    <source>
        <dbReference type="ARBA" id="ARBA00022723"/>
    </source>
</evidence>
<feature type="transmembrane region" description="Helical" evidence="7">
    <location>
        <begin position="92"/>
        <end position="114"/>
    </location>
</feature>
<dbReference type="CDD" id="cd07326">
    <property type="entry name" value="M56_BlaR1_MecR1_like"/>
    <property type="match status" value="1"/>
</dbReference>